<accession>A0AB34JUZ4</accession>
<feature type="compositionally biased region" description="Low complexity" evidence="1">
    <location>
        <begin position="205"/>
        <end position="216"/>
    </location>
</feature>
<evidence type="ECO:0000256" key="1">
    <source>
        <dbReference type="SAM" id="MobiDB-lite"/>
    </source>
</evidence>
<reference evidence="2 3" key="1">
    <citation type="journal article" date="2024" name="Science">
        <title>Giant polyketide synthase enzymes in the biosynthesis of giant marine polyether toxins.</title>
        <authorList>
            <person name="Fallon T.R."/>
            <person name="Shende V.V."/>
            <person name="Wierzbicki I.H."/>
            <person name="Pendleton A.L."/>
            <person name="Watervoot N.F."/>
            <person name="Auber R.P."/>
            <person name="Gonzalez D.J."/>
            <person name="Wisecaver J.H."/>
            <person name="Moore B.S."/>
        </authorList>
    </citation>
    <scope>NUCLEOTIDE SEQUENCE [LARGE SCALE GENOMIC DNA]</scope>
    <source>
        <strain evidence="2 3">12B1</strain>
    </source>
</reference>
<keyword evidence="3" id="KW-1185">Reference proteome</keyword>
<feature type="compositionally biased region" description="Basic and acidic residues" evidence="1">
    <location>
        <begin position="274"/>
        <end position="287"/>
    </location>
</feature>
<evidence type="ECO:0000313" key="3">
    <source>
        <dbReference type="Proteomes" id="UP001515480"/>
    </source>
</evidence>
<gene>
    <name evidence="2" type="ORF">AB1Y20_019423</name>
</gene>
<feature type="compositionally biased region" description="Pro residues" evidence="1">
    <location>
        <begin position="105"/>
        <end position="131"/>
    </location>
</feature>
<organism evidence="2 3">
    <name type="scientific">Prymnesium parvum</name>
    <name type="common">Toxic golden alga</name>
    <dbReference type="NCBI Taxonomy" id="97485"/>
    <lineage>
        <taxon>Eukaryota</taxon>
        <taxon>Haptista</taxon>
        <taxon>Haptophyta</taxon>
        <taxon>Prymnesiophyceae</taxon>
        <taxon>Prymnesiales</taxon>
        <taxon>Prymnesiaceae</taxon>
        <taxon>Prymnesium</taxon>
    </lineage>
</organism>
<feature type="compositionally biased region" description="Pro residues" evidence="1">
    <location>
        <begin position="217"/>
        <end position="227"/>
    </location>
</feature>
<name>A0AB34JUZ4_PRYPA</name>
<sequence length="599" mass="62148">MASLSPAVPLLPPCRRPSRPARALRLPPRTSTALLTLLAGACAPSPALSAAPPPNPPSHHNNSSSSPPTALRTDPPPSPTPRALGPLRSAPPSARVMLQAAAAPPSAPPASPPTPPDEAPSPAGGPLPASPRPAHASPSPSDLALPRLLPCPSPDACVPDARVALHTRKGPADSPSYSDSDSPPPQSPPPSPPPCEEPARPRVRSPSYSSLDSDSGAPPPAERPPSCSPSSPSRAVGSAPATARGSRPGCSSDPLESPAWFVDVAPTPLGGPHHGADSDDDPFRGLLDDPLPPTRRRPAAAPRATDPNGKARPIAIGDALEALAGRCMLQAKRPALREYFSSTADLDACLASGDWRAAFAAVPGDPSAPPCPDVAPPPPPPALQLAFAPAGTDLAHFALQALYESGGAIFGHDGVNTFNTISREAAADALRDCPVTADLLPAYRLKYGRLRSLRYHRQPFTADGVVVHSCLGPQQGCTWGTLEWGASGSAPSSASDSLSMHVSDEEQGRRDDINHRQCVVGAPRPRDWEKGGAGTLAGRVVGWSQSLGDARQLGEGCHVNVRQPRATKHRLWQLVVFRPLQYLRITARSEGGGEGRRSA</sequence>
<feature type="compositionally biased region" description="Low complexity" evidence="1">
    <location>
        <begin position="488"/>
        <end position="499"/>
    </location>
</feature>
<dbReference type="AlphaFoldDB" id="A0AB34JUZ4"/>
<protein>
    <submittedName>
        <fullName evidence="2">Uncharacterized protein</fullName>
    </submittedName>
</protein>
<proteinExistence type="predicted"/>
<feature type="region of interest" description="Disordered" evidence="1">
    <location>
        <begin position="44"/>
        <end position="312"/>
    </location>
</feature>
<feature type="region of interest" description="Disordered" evidence="1">
    <location>
        <begin position="1"/>
        <end position="28"/>
    </location>
</feature>
<evidence type="ECO:0000313" key="2">
    <source>
        <dbReference type="EMBL" id="KAL1524530.1"/>
    </source>
</evidence>
<dbReference type="EMBL" id="JBGBPQ010000005">
    <property type="protein sequence ID" value="KAL1524530.1"/>
    <property type="molecule type" value="Genomic_DNA"/>
</dbReference>
<feature type="compositionally biased region" description="Low complexity" evidence="1">
    <location>
        <begin position="228"/>
        <end position="241"/>
    </location>
</feature>
<feature type="compositionally biased region" description="Low complexity" evidence="1">
    <location>
        <begin position="58"/>
        <end position="68"/>
    </location>
</feature>
<feature type="compositionally biased region" description="Low complexity" evidence="1">
    <location>
        <begin position="172"/>
        <end position="181"/>
    </location>
</feature>
<feature type="compositionally biased region" description="Low complexity" evidence="1">
    <location>
        <begin position="132"/>
        <end position="141"/>
    </location>
</feature>
<comment type="caution">
    <text evidence="2">The sequence shown here is derived from an EMBL/GenBank/DDBJ whole genome shotgun (WGS) entry which is preliminary data.</text>
</comment>
<dbReference type="Proteomes" id="UP001515480">
    <property type="component" value="Unassembled WGS sequence"/>
</dbReference>
<feature type="compositionally biased region" description="Pro residues" evidence="1">
    <location>
        <begin position="182"/>
        <end position="196"/>
    </location>
</feature>
<feature type="region of interest" description="Disordered" evidence="1">
    <location>
        <begin position="488"/>
        <end position="512"/>
    </location>
</feature>
<feature type="compositionally biased region" description="Basic and acidic residues" evidence="1">
    <location>
        <begin position="502"/>
        <end position="512"/>
    </location>
</feature>